<accession>A0A0A7HBR9</accession>
<dbReference type="GeneID" id="23680854"/>
<dbReference type="EMBL" id="KM879463">
    <property type="protein sequence ID" value="AIZ01701.1"/>
    <property type="molecule type" value="Genomic_DNA"/>
</dbReference>
<keyword evidence="2" id="KW-1185">Reference proteome</keyword>
<protein>
    <submittedName>
        <fullName evidence="1">Putative structural protein</fullName>
    </submittedName>
</protein>
<sequence length="205" mass="22866">MLGAEGVARALVYRIQARFPAKLAEIRTRLAVDAAELPELNAIYPHEINLRAVNAYPCMSVVEYETTGRIGNRQMDSDGDYDEYSYRYRMRVFIWGMGTDHVGTDLLRKRLTLAAREVLLNDKIFYDQGGQYAELDPATLKESFSDVGDVADNQFLGGAYLEFEVVTQETLKAYQGRVSDDPATIIPELGAVGEGDTHPVPQPEP</sequence>
<reference evidence="1 2" key="1">
    <citation type="submission" date="2014-10" db="EMBL/GenBank/DDBJ databases">
        <title>Genome of vB_ArtM-ArV1 - first myovirus infecting Arthrobacter sp.</title>
        <authorList>
            <person name="Simoliunas E."/>
            <person name="Kaliniene L."/>
            <person name="Stasilo M."/>
            <person name="Meskys R."/>
        </authorList>
    </citation>
    <scope>NUCLEOTIDE SEQUENCE [LARGE SCALE GENOMIC DNA]</scope>
</reference>
<dbReference type="OrthoDB" id="14039at10239"/>
<organism evidence="1 2">
    <name type="scientific">Arthrobacter phage vB_ArtM-ArV1</name>
    <dbReference type="NCBI Taxonomy" id="1566993"/>
    <lineage>
        <taxon>Viruses</taxon>
        <taxon>Duplodnaviria</taxon>
        <taxon>Heunggongvirae</taxon>
        <taxon>Uroviricota</taxon>
        <taxon>Caudoviricetes</taxon>
        <taxon>Klausavirus</taxon>
        <taxon>Klausavirus ArV1</taxon>
    </lineage>
</organism>
<dbReference type="Proteomes" id="UP000031071">
    <property type="component" value="Segment"/>
</dbReference>
<gene>
    <name evidence="1" type="ORF">ArV1_013</name>
</gene>
<dbReference type="KEGG" id="vg:23680854"/>
<evidence type="ECO:0000313" key="1">
    <source>
        <dbReference type="EMBL" id="AIZ01701.1"/>
    </source>
</evidence>
<evidence type="ECO:0000313" key="2">
    <source>
        <dbReference type="Proteomes" id="UP000031071"/>
    </source>
</evidence>
<dbReference type="RefSeq" id="YP_009126047.1">
    <property type="nucleotide sequence ID" value="NC_026606.1"/>
</dbReference>
<proteinExistence type="predicted"/>
<name>A0A0A7HBR9_9CAUD</name>